<keyword evidence="3" id="KW-1185">Reference proteome</keyword>
<keyword evidence="1" id="KW-1133">Transmembrane helix</keyword>
<proteinExistence type="predicted"/>
<dbReference type="EMBL" id="JAMOIM010000019">
    <property type="protein sequence ID" value="MCW6510962.1"/>
    <property type="molecule type" value="Genomic_DNA"/>
</dbReference>
<dbReference type="InterPro" id="IPR046565">
    <property type="entry name" value="DUF6719"/>
</dbReference>
<evidence type="ECO:0000313" key="3">
    <source>
        <dbReference type="Proteomes" id="UP001165667"/>
    </source>
</evidence>
<evidence type="ECO:0000256" key="1">
    <source>
        <dbReference type="SAM" id="Phobius"/>
    </source>
</evidence>
<evidence type="ECO:0000313" key="2">
    <source>
        <dbReference type="EMBL" id="MCW6510962.1"/>
    </source>
</evidence>
<sequence>MSRILRMTTKCASDPAFEMEQEYNWSPPPPKKLRIFYDERHRVPEARAARCQVAEDRRRTMMLVKAGAVAVILAAFSTGLLAAPRASALEPAAGTLPEGQSMLVDDGTCPKGKIKQITGGNTKVGAPRVRTCVRR</sequence>
<keyword evidence="1" id="KW-0812">Transmembrane</keyword>
<feature type="transmembrane region" description="Helical" evidence="1">
    <location>
        <begin position="62"/>
        <end position="83"/>
    </location>
</feature>
<gene>
    <name evidence="2" type="ORF">M8523_23435</name>
</gene>
<dbReference type="Pfam" id="PF20477">
    <property type="entry name" value="DUF6719"/>
    <property type="match status" value="1"/>
</dbReference>
<comment type="caution">
    <text evidence="2">The sequence shown here is derived from an EMBL/GenBank/DDBJ whole genome shotgun (WGS) entry which is preliminary data.</text>
</comment>
<accession>A0AA41Z805</accession>
<dbReference type="Proteomes" id="UP001165667">
    <property type="component" value="Unassembled WGS sequence"/>
</dbReference>
<organism evidence="2 3">
    <name type="scientific">Lichenifustis flavocetrariae</name>
    <dbReference type="NCBI Taxonomy" id="2949735"/>
    <lineage>
        <taxon>Bacteria</taxon>
        <taxon>Pseudomonadati</taxon>
        <taxon>Pseudomonadota</taxon>
        <taxon>Alphaproteobacteria</taxon>
        <taxon>Hyphomicrobiales</taxon>
        <taxon>Lichenihabitantaceae</taxon>
        <taxon>Lichenifustis</taxon>
    </lineage>
</organism>
<keyword evidence="1" id="KW-0472">Membrane</keyword>
<reference evidence="2" key="1">
    <citation type="submission" date="2022-05" db="EMBL/GenBank/DDBJ databases">
        <authorList>
            <person name="Pankratov T."/>
        </authorList>
    </citation>
    <scope>NUCLEOTIDE SEQUENCE</scope>
    <source>
        <strain evidence="2">BP6-180914</strain>
    </source>
</reference>
<protein>
    <submittedName>
        <fullName evidence="2">Uncharacterized protein</fullName>
    </submittedName>
</protein>
<dbReference type="RefSeq" id="WP_282587330.1">
    <property type="nucleotide sequence ID" value="NZ_JAMOIM010000019.1"/>
</dbReference>
<dbReference type="AlphaFoldDB" id="A0AA41Z805"/>
<name>A0AA41Z805_9HYPH</name>